<dbReference type="Gene3D" id="3.40.50.2300">
    <property type="match status" value="1"/>
</dbReference>
<evidence type="ECO:0000259" key="6">
    <source>
        <dbReference type="SMART" id="SM00226"/>
    </source>
</evidence>
<dbReference type="InterPro" id="IPR036196">
    <property type="entry name" value="Ptyr_pPase_sf"/>
</dbReference>
<dbReference type="Pfam" id="PF01451">
    <property type="entry name" value="LMWPc"/>
    <property type="match status" value="1"/>
</dbReference>
<dbReference type="AlphaFoldDB" id="A0A4U5TTV6"/>
<dbReference type="EMBL" id="SWMU01000001">
    <property type="protein sequence ID" value="TKS57331.1"/>
    <property type="molecule type" value="Genomic_DNA"/>
</dbReference>
<dbReference type="SMART" id="SM00226">
    <property type="entry name" value="LMWPc"/>
    <property type="match status" value="1"/>
</dbReference>
<feature type="domain" description="Phosphotyrosine protein phosphatase I" evidence="6">
    <location>
        <begin position="3"/>
        <end position="149"/>
    </location>
</feature>
<evidence type="ECO:0000256" key="1">
    <source>
        <dbReference type="ARBA" id="ARBA00011063"/>
    </source>
</evidence>
<dbReference type="GO" id="GO:0004725">
    <property type="term" value="F:protein tyrosine phosphatase activity"/>
    <property type="evidence" value="ECO:0007669"/>
    <property type="project" value="UniProtKB-EC"/>
</dbReference>
<feature type="active site" evidence="5">
    <location>
        <position position="15"/>
    </location>
</feature>
<evidence type="ECO:0000313" key="8">
    <source>
        <dbReference type="Proteomes" id="UP000306552"/>
    </source>
</evidence>
<name>A0A4U5TTV6_9FLAO</name>
<dbReference type="SUPFAM" id="SSF52788">
    <property type="entry name" value="Phosphotyrosine protein phosphatases I"/>
    <property type="match status" value="1"/>
</dbReference>
<evidence type="ECO:0000256" key="4">
    <source>
        <dbReference type="ARBA" id="ARBA00022912"/>
    </source>
</evidence>
<feature type="active site" description="Proton donor" evidence="5">
    <location>
        <position position="123"/>
    </location>
</feature>
<evidence type="ECO:0000313" key="7">
    <source>
        <dbReference type="EMBL" id="TKS57331.1"/>
    </source>
</evidence>
<comment type="similarity">
    <text evidence="1">Belongs to the low molecular weight phosphotyrosine protein phosphatase family.</text>
</comment>
<dbReference type="OrthoDB" id="9784339at2"/>
<reference evidence="7 8" key="1">
    <citation type="submission" date="2019-04" db="EMBL/GenBank/DDBJ databases">
        <title>Psychroflexus halotolerans sp. nov., isolated from a marine solar saltern.</title>
        <authorList>
            <person name="Feng X."/>
        </authorList>
    </citation>
    <scope>NUCLEOTIDE SEQUENCE [LARGE SCALE GENOMIC DNA]</scope>
    <source>
        <strain evidence="7 8">WDS2C27</strain>
    </source>
</reference>
<dbReference type="CDD" id="cd16343">
    <property type="entry name" value="LMWPTP"/>
    <property type="match status" value="1"/>
</dbReference>
<protein>
    <recommendedName>
        <fullName evidence="2">protein-tyrosine-phosphatase</fullName>
        <ecNumber evidence="2">3.1.3.48</ecNumber>
    </recommendedName>
</protein>
<dbReference type="RefSeq" id="WP_138931034.1">
    <property type="nucleotide sequence ID" value="NZ_SWMU01000001.1"/>
</dbReference>
<organism evidence="7 8">
    <name type="scientific">Mesohalobacter halotolerans</name>
    <dbReference type="NCBI Taxonomy" id="1883405"/>
    <lineage>
        <taxon>Bacteria</taxon>
        <taxon>Pseudomonadati</taxon>
        <taxon>Bacteroidota</taxon>
        <taxon>Flavobacteriia</taxon>
        <taxon>Flavobacteriales</taxon>
        <taxon>Flavobacteriaceae</taxon>
        <taxon>Mesohalobacter</taxon>
    </lineage>
</organism>
<dbReference type="InterPro" id="IPR017867">
    <property type="entry name" value="Tyr_phospatase_low_mol_wt"/>
</dbReference>
<dbReference type="EC" id="3.1.3.48" evidence="2"/>
<sequence length="155" mass="17757">MKTKILMVCLGNICRSPLAEGILKTKVNTDQVYIDSAGTGDYHIGQQPDERSIKTAKEHHIDITQQRGRQFEVSDFDRFDLIYVMDNSNYEDVLSLARNEKDKKKVHLILEEVLPNENCDVPDPYTGGIDGFKRVYEMLDQACDKIAERLNQPTH</sequence>
<dbReference type="InterPro" id="IPR050438">
    <property type="entry name" value="LMW_PTPase"/>
</dbReference>
<evidence type="ECO:0000256" key="5">
    <source>
        <dbReference type="PIRSR" id="PIRSR617867-1"/>
    </source>
</evidence>
<comment type="caution">
    <text evidence="7">The sequence shown here is derived from an EMBL/GenBank/DDBJ whole genome shotgun (WGS) entry which is preliminary data.</text>
</comment>
<gene>
    <name evidence="7" type="ORF">FCN74_02615</name>
</gene>
<dbReference type="Proteomes" id="UP000306552">
    <property type="component" value="Unassembled WGS sequence"/>
</dbReference>
<dbReference type="PRINTS" id="PR00719">
    <property type="entry name" value="LMWPTPASE"/>
</dbReference>
<keyword evidence="8" id="KW-1185">Reference proteome</keyword>
<feature type="active site" description="Nucleophile" evidence="5">
    <location>
        <position position="9"/>
    </location>
</feature>
<evidence type="ECO:0000256" key="2">
    <source>
        <dbReference type="ARBA" id="ARBA00013064"/>
    </source>
</evidence>
<keyword evidence="4" id="KW-0904">Protein phosphatase</keyword>
<dbReference type="InterPro" id="IPR023485">
    <property type="entry name" value="Ptyr_pPase"/>
</dbReference>
<accession>A0A4U5TTV6</accession>
<dbReference type="PANTHER" id="PTHR11717:SF7">
    <property type="entry name" value="LOW MOLECULAR WEIGHT PHOSPHOTYROSINE PROTEIN PHOSPHATASE"/>
    <property type="match status" value="1"/>
</dbReference>
<evidence type="ECO:0000256" key="3">
    <source>
        <dbReference type="ARBA" id="ARBA00022801"/>
    </source>
</evidence>
<dbReference type="PANTHER" id="PTHR11717">
    <property type="entry name" value="LOW MOLECULAR WEIGHT PROTEIN TYROSINE PHOSPHATASE"/>
    <property type="match status" value="1"/>
</dbReference>
<keyword evidence="3" id="KW-0378">Hydrolase</keyword>
<proteinExistence type="inferred from homology"/>